<keyword evidence="2" id="KW-1185">Reference proteome</keyword>
<sequence length="102" mass="12029">MRTETGSGKGVDGLWIRQWRLRIKDQVTIFMEDGSNIDMHAIWFQAKISMDHRSGIGMHVIWLRKIYSWKMGQNWYAGNMDQAMMLKEDGTDNDVHGNWIRK</sequence>
<evidence type="ECO:0000313" key="2">
    <source>
        <dbReference type="Proteomes" id="UP001634394"/>
    </source>
</evidence>
<dbReference type="EMBL" id="JBJQND010000011">
    <property type="protein sequence ID" value="KAL3862232.1"/>
    <property type="molecule type" value="Genomic_DNA"/>
</dbReference>
<proteinExistence type="predicted"/>
<accession>A0ABD3VKX6</accession>
<reference evidence="1 2" key="1">
    <citation type="submission" date="2024-11" db="EMBL/GenBank/DDBJ databases">
        <title>Chromosome-level genome assembly of the freshwater bivalve Anodonta woodiana.</title>
        <authorList>
            <person name="Chen X."/>
        </authorList>
    </citation>
    <scope>NUCLEOTIDE SEQUENCE [LARGE SCALE GENOMIC DNA]</scope>
    <source>
        <strain evidence="1">MN2024</strain>
        <tissue evidence="1">Gills</tissue>
    </source>
</reference>
<comment type="caution">
    <text evidence="1">The sequence shown here is derived from an EMBL/GenBank/DDBJ whole genome shotgun (WGS) entry which is preliminary data.</text>
</comment>
<protein>
    <submittedName>
        <fullName evidence="1">Uncharacterized protein</fullName>
    </submittedName>
</protein>
<dbReference type="Proteomes" id="UP001634394">
    <property type="component" value="Unassembled WGS sequence"/>
</dbReference>
<dbReference type="AlphaFoldDB" id="A0ABD3VKX6"/>
<evidence type="ECO:0000313" key="1">
    <source>
        <dbReference type="EMBL" id="KAL3862232.1"/>
    </source>
</evidence>
<gene>
    <name evidence="1" type="ORF">ACJMK2_008218</name>
</gene>
<organism evidence="1 2">
    <name type="scientific">Sinanodonta woodiana</name>
    <name type="common">Chinese pond mussel</name>
    <name type="synonym">Anodonta woodiana</name>
    <dbReference type="NCBI Taxonomy" id="1069815"/>
    <lineage>
        <taxon>Eukaryota</taxon>
        <taxon>Metazoa</taxon>
        <taxon>Spiralia</taxon>
        <taxon>Lophotrochozoa</taxon>
        <taxon>Mollusca</taxon>
        <taxon>Bivalvia</taxon>
        <taxon>Autobranchia</taxon>
        <taxon>Heteroconchia</taxon>
        <taxon>Palaeoheterodonta</taxon>
        <taxon>Unionida</taxon>
        <taxon>Unionoidea</taxon>
        <taxon>Unionidae</taxon>
        <taxon>Unioninae</taxon>
        <taxon>Sinanodonta</taxon>
    </lineage>
</organism>
<name>A0ABD3VKX6_SINWO</name>